<reference evidence="1 2" key="1">
    <citation type="submission" date="2014-04" db="EMBL/GenBank/DDBJ databases">
        <title>The Genome Sequence of Mycobacterium tuberculosis TKK-01-0051.</title>
        <authorList>
            <consortium name="The Broad Institute Genomics Platform"/>
            <consortium name="The Broad Institute Genome Sequencing Center for Infectious Disease"/>
            <person name="Earl A.M."/>
            <person name="Cohen K."/>
            <person name="Pym A."/>
            <person name="Bishai W."/>
            <person name="Maharaj K."/>
            <person name="Desjardins C."/>
            <person name="Abeel T."/>
            <person name="Young S."/>
            <person name="Zeng Q."/>
            <person name="Gargeya S."/>
            <person name="Abouelleil A."/>
            <person name="Alvarado L."/>
            <person name="Chapman S.B."/>
            <person name="Gainer-Dewar J."/>
            <person name="Goldberg J."/>
            <person name="Griggs A."/>
            <person name="Gujja S."/>
            <person name="Hansen M."/>
            <person name="Howarth C."/>
            <person name="Imamovic A."/>
            <person name="Larimer J."/>
            <person name="Murphy C."/>
            <person name="Naylor J."/>
            <person name="Pearson M."/>
            <person name="Poon T.W."/>
            <person name="Priest M."/>
            <person name="Roberts A."/>
            <person name="Saif S."/>
            <person name="Shea T."/>
            <person name="Sykes S."/>
            <person name="Wortman J."/>
            <person name="Nusbaum C."/>
            <person name="Birren B."/>
        </authorList>
    </citation>
    <scope>NUCLEOTIDE SEQUENCE [LARGE SCALE GENOMIC DNA]</scope>
    <source>
        <strain evidence="1 2">TKK-01-0051</strain>
    </source>
</reference>
<gene>
    <name evidence="1" type="ORF">K875_03968</name>
</gene>
<proteinExistence type="predicted"/>
<dbReference type="HOGENOM" id="CLU_1694084_0_0_11"/>
<name>A0A051TVM1_9MYCO</name>
<evidence type="ECO:0008006" key="3">
    <source>
        <dbReference type="Google" id="ProtNLM"/>
    </source>
</evidence>
<protein>
    <recommendedName>
        <fullName evidence="3">N-terminal of MaoC-like dehydratase domain-containing protein</fullName>
    </recommendedName>
</protein>
<dbReference type="RefSeq" id="WP_049957514.1">
    <property type="nucleotide sequence ID" value="NZ_KK328284.1"/>
</dbReference>
<dbReference type="PATRIC" id="fig|1324261.3.peg.4007"/>
<evidence type="ECO:0000313" key="1">
    <source>
        <dbReference type="EMBL" id="KBZ61017.1"/>
    </source>
</evidence>
<keyword evidence="2" id="KW-1185">Reference proteome</keyword>
<accession>A0A051TVM1</accession>
<dbReference type="Proteomes" id="UP000025947">
    <property type="component" value="Unassembled WGS sequence"/>
</dbReference>
<comment type="caution">
    <text evidence="1">The sequence shown here is derived from an EMBL/GenBank/DDBJ whole genome shotgun (WGS) entry which is preliminary data.</text>
</comment>
<evidence type="ECO:0000313" key="2">
    <source>
        <dbReference type="Proteomes" id="UP000025947"/>
    </source>
</evidence>
<sequence>MITEEELKELIGTPFPGGTYTIEPYVNWLTCECVLASELATSGAAHPLLVYMAGQAGIGLTLDELFALCRASSDDGPMLGEWGMTVHRPLQVGGEYAVSGRITDAVRKTGKKTGVFDVVRFDIELCSTVGMDTAEPDALLHSSFIYPRRG</sequence>
<dbReference type="EMBL" id="JLXW01000010">
    <property type="protein sequence ID" value="KBZ61017.1"/>
    <property type="molecule type" value="Genomic_DNA"/>
</dbReference>
<dbReference type="AlphaFoldDB" id="A0A051TVM1"/>
<organism evidence="1 2">
    <name type="scientific">Mycobacterium [tuberculosis] TKK-01-0051</name>
    <dbReference type="NCBI Taxonomy" id="1324261"/>
    <lineage>
        <taxon>Bacteria</taxon>
        <taxon>Bacillati</taxon>
        <taxon>Actinomycetota</taxon>
        <taxon>Actinomycetes</taxon>
        <taxon>Mycobacteriales</taxon>
        <taxon>Mycobacteriaceae</taxon>
        <taxon>Mycobacterium</taxon>
        <taxon>Mycobacterium avium complex (MAC)</taxon>
    </lineage>
</organism>